<evidence type="ECO:0008006" key="4">
    <source>
        <dbReference type="Google" id="ProtNLM"/>
    </source>
</evidence>
<evidence type="ECO:0000313" key="2">
    <source>
        <dbReference type="EMBL" id="ROV94978.1"/>
    </source>
</evidence>
<dbReference type="EMBL" id="LKEA01000038">
    <property type="protein sequence ID" value="ROV94978.1"/>
    <property type="molecule type" value="Genomic_DNA"/>
</dbReference>
<dbReference type="GO" id="GO:0016491">
    <property type="term" value="F:oxidoreductase activity"/>
    <property type="evidence" value="ECO:0007669"/>
    <property type="project" value="UniProtKB-KW"/>
</dbReference>
<gene>
    <name evidence="2" type="ORF">VMCG_08366</name>
</gene>
<dbReference type="STRING" id="356882.A0A423VVE6"/>
<dbReference type="PANTHER" id="PTHR47534:SF3">
    <property type="entry name" value="ALCOHOL DEHYDROGENASE-LIKE C-TERMINAL DOMAIN-CONTAINING PROTEIN"/>
    <property type="match status" value="1"/>
</dbReference>
<dbReference type="SUPFAM" id="SSF51735">
    <property type="entry name" value="NAD(P)-binding Rossmann-fold domains"/>
    <property type="match status" value="1"/>
</dbReference>
<organism evidence="2 3">
    <name type="scientific">Cytospora schulzeri</name>
    <dbReference type="NCBI Taxonomy" id="448051"/>
    <lineage>
        <taxon>Eukaryota</taxon>
        <taxon>Fungi</taxon>
        <taxon>Dikarya</taxon>
        <taxon>Ascomycota</taxon>
        <taxon>Pezizomycotina</taxon>
        <taxon>Sordariomycetes</taxon>
        <taxon>Sordariomycetidae</taxon>
        <taxon>Diaporthales</taxon>
        <taxon>Cytosporaceae</taxon>
        <taxon>Cytospora</taxon>
    </lineage>
</organism>
<dbReference type="PANTHER" id="PTHR47534">
    <property type="entry name" value="YALI0E05731P"/>
    <property type="match status" value="1"/>
</dbReference>
<comment type="caution">
    <text evidence="2">The sequence shown here is derived from an EMBL/GenBank/DDBJ whole genome shotgun (WGS) entry which is preliminary data.</text>
</comment>
<reference evidence="2 3" key="1">
    <citation type="submission" date="2015-09" db="EMBL/GenBank/DDBJ databases">
        <title>Host preference determinants of Valsa canker pathogens revealed by comparative genomics.</title>
        <authorList>
            <person name="Yin Z."/>
            <person name="Huang L."/>
        </authorList>
    </citation>
    <scope>NUCLEOTIDE SEQUENCE [LARGE SCALE GENOMIC DNA]</scope>
    <source>
        <strain evidence="2 3">03-1</strain>
    </source>
</reference>
<protein>
    <recommendedName>
        <fullName evidence="4">Ketoreductase (KR) domain-containing protein</fullName>
    </recommendedName>
</protein>
<dbReference type="Gene3D" id="3.40.50.720">
    <property type="entry name" value="NAD(P)-binding Rossmann-like Domain"/>
    <property type="match status" value="1"/>
</dbReference>
<sequence length="327" mass="35831">MVSLEMIRASNSHIATSLPAGLVAVFVGATSGIGETTLKQFAKQAQQPRIYFVGRRESEGKRIQAELKHLNPAGEYHFVETDASLLKNVDDVCHYLRVRESAINLLFLSCGSLIIRKQTDEGLHYPMALMYYARMRFIVNLLPQLKKAQSLRRVITANNIGILSFRPHATSMVTLKLLAIAKQAPNVSFIHDYPGFVNTGMSRELTGIVPAITKVLFAPVMAIIKIPIDETGERQLYFATSARFPPRNHGTATAESGDMIALGQVVSTAVGADGTPGGGVYSIDYEAEGTSERVQRVLEGLKKDGTAEKVWKHIEDEFVRITGSTAI</sequence>
<accession>A0A423VVE6</accession>
<keyword evidence="3" id="KW-1185">Reference proteome</keyword>
<keyword evidence="1" id="KW-0560">Oxidoreductase</keyword>
<dbReference type="OrthoDB" id="2898509at2759"/>
<dbReference type="AlphaFoldDB" id="A0A423VVE6"/>
<name>A0A423VVE6_9PEZI</name>
<evidence type="ECO:0000256" key="1">
    <source>
        <dbReference type="ARBA" id="ARBA00023002"/>
    </source>
</evidence>
<dbReference type="Proteomes" id="UP000283895">
    <property type="component" value="Unassembled WGS sequence"/>
</dbReference>
<dbReference type="InterPro" id="IPR052228">
    <property type="entry name" value="Sec_Metab_Biosynth_Oxidored"/>
</dbReference>
<dbReference type="Pfam" id="PF00106">
    <property type="entry name" value="adh_short"/>
    <property type="match status" value="1"/>
</dbReference>
<proteinExistence type="predicted"/>
<dbReference type="InterPro" id="IPR002347">
    <property type="entry name" value="SDR_fam"/>
</dbReference>
<dbReference type="InterPro" id="IPR036291">
    <property type="entry name" value="NAD(P)-bd_dom_sf"/>
</dbReference>
<evidence type="ECO:0000313" key="3">
    <source>
        <dbReference type="Proteomes" id="UP000283895"/>
    </source>
</evidence>